<reference evidence="7" key="1">
    <citation type="submission" date="2022-10" db="EMBL/GenBank/DDBJ databases">
        <title>Completed Genome Sequence of two octocoral isolated bacterium, Endozoicomonas euniceicola EF212T and Endozoicomonas gorgoniicola PS125T.</title>
        <authorList>
            <person name="Chiou Y.-J."/>
            <person name="Chen Y.-H."/>
        </authorList>
    </citation>
    <scope>NUCLEOTIDE SEQUENCE</scope>
    <source>
        <strain evidence="7">EF212</strain>
    </source>
</reference>
<keyword evidence="3" id="KW-0238">DNA-binding</keyword>
<dbReference type="InterPro" id="IPR010095">
    <property type="entry name" value="Cas12f1-like_TNB"/>
</dbReference>
<sequence>MKKTKTLKVRVKDKHVYLLNGMARSVNFVWNYINELSTRSIKERGKFLSAYDIHPYTKGAGKELGLHSQSLQCIAAEYVTRRKQFKKAKLNWRKSNGVRRSLGWIPVNTGQAKWKSGQVFHNGHYFSVWDSYGLSRYKFRSASFNEDVRGRWYFNVVVDVDTEATEGESSVGIDLGCKEAATDSNGDGVKGREYRALEAKLGIAQRARNKKRVQAIHAKIKNRRQDILHQYSRKLVNENAAIFVGNVSSLAMTKTKLAKSVLDAGWGMLKTMLEYKCDHAGVFFEVVNEAGSTQTCSNCWKIPDSSPKGRAGLGIREWACSECGAEHLRDVNSARVILAAGHRRLAVGIPVL</sequence>
<keyword evidence="4" id="KW-0233">DNA recombination</keyword>
<proteinExistence type="inferred from homology"/>
<evidence type="ECO:0000259" key="6">
    <source>
        <dbReference type="Pfam" id="PF07282"/>
    </source>
</evidence>
<evidence type="ECO:0000259" key="5">
    <source>
        <dbReference type="Pfam" id="PF01385"/>
    </source>
</evidence>
<dbReference type="InterPro" id="IPR001959">
    <property type="entry name" value="Transposase"/>
</dbReference>
<dbReference type="RefSeq" id="WP_262599771.1">
    <property type="nucleotide sequence ID" value="NZ_CP103300.1"/>
</dbReference>
<keyword evidence="8" id="KW-1185">Reference proteome</keyword>
<feature type="domain" description="Probable transposase IS891/IS1136/IS1341" evidence="5">
    <location>
        <begin position="155"/>
        <end position="253"/>
    </location>
</feature>
<organism evidence="7 8">
    <name type="scientific">Endozoicomonas euniceicola</name>
    <dbReference type="NCBI Taxonomy" id="1234143"/>
    <lineage>
        <taxon>Bacteria</taxon>
        <taxon>Pseudomonadati</taxon>
        <taxon>Pseudomonadota</taxon>
        <taxon>Gammaproteobacteria</taxon>
        <taxon>Oceanospirillales</taxon>
        <taxon>Endozoicomonadaceae</taxon>
        <taxon>Endozoicomonas</taxon>
    </lineage>
</organism>
<dbReference type="EMBL" id="CP103300">
    <property type="protein sequence ID" value="UYM17260.1"/>
    <property type="molecule type" value="Genomic_DNA"/>
</dbReference>
<evidence type="ECO:0000256" key="3">
    <source>
        <dbReference type="ARBA" id="ARBA00023125"/>
    </source>
</evidence>
<evidence type="ECO:0000256" key="2">
    <source>
        <dbReference type="ARBA" id="ARBA00022578"/>
    </source>
</evidence>
<gene>
    <name evidence="7" type="ORF">NX720_04875</name>
</gene>
<evidence type="ECO:0000256" key="4">
    <source>
        <dbReference type="ARBA" id="ARBA00023172"/>
    </source>
</evidence>
<evidence type="ECO:0000313" key="7">
    <source>
        <dbReference type="EMBL" id="UYM17260.1"/>
    </source>
</evidence>
<feature type="domain" description="Cas12f1-like TNB" evidence="6">
    <location>
        <begin position="266"/>
        <end position="337"/>
    </location>
</feature>
<accession>A0ABY6GWW2</accession>
<dbReference type="NCBIfam" id="NF040570">
    <property type="entry name" value="guided_TnpB"/>
    <property type="match status" value="1"/>
</dbReference>
<protein>
    <submittedName>
        <fullName evidence="7">Transposase</fullName>
    </submittedName>
</protein>
<keyword evidence="2" id="KW-0815">Transposition</keyword>
<evidence type="ECO:0000256" key="1">
    <source>
        <dbReference type="ARBA" id="ARBA00008761"/>
    </source>
</evidence>
<dbReference type="NCBIfam" id="TIGR01766">
    <property type="entry name" value="IS200/IS605 family accessory protein TnpB-like domain"/>
    <property type="match status" value="1"/>
</dbReference>
<dbReference type="Pfam" id="PF07282">
    <property type="entry name" value="Cas12f1-like_TNB"/>
    <property type="match status" value="1"/>
</dbReference>
<evidence type="ECO:0000313" key="8">
    <source>
        <dbReference type="Proteomes" id="UP001163255"/>
    </source>
</evidence>
<dbReference type="Proteomes" id="UP001163255">
    <property type="component" value="Chromosome"/>
</dbReference>
<comment type="similarity">
    <text evidence="1">In the C-terminal section; belongs to the transposase 35 family.</text>
</comment>
<dbReference type="Pfam" id="PF01385">
    <property type="entry name" value="OrfB_IS605"/>
    <property type="match status" value="1"/>
</dbReference>
<name>A0ABY6GWW2_9GAMM</name>